<protein>
    <submittedName>
        <fullName evidence="1">CLUMA_CG015943, isoform A</fullName>
    </submittedName>
</protein>
<evidence type="ECO:0000313" key="2">
    <source>
        <dbReference type="Proteomes" id="UP000183832"/>
    </source>
</evidence>
<evidence type="ECO:0000313" key="1">
    <source>
        <dbReference type="EMBL" id="CRL02787.1"/>
    </source>
</evidence>
<organism evidence="1 2">
    <name type="scientific">Clunio marinus</name>
    <dbReference type="NCBI Taxonomy" id="568069"/>
    <lineage>
        <taxon>Eukaryota</taxon>
        <taxon>Metazoa</taxon>
        <taxon>Ecdysozoa</taxon>
        <taxon>Arthropoda</taxon>
        <taxon>Hexapoda</taxon>
        <taxon>Insecta</taxon>
        <taxon>Pterygota</taxon>
        <taxon>Neoptera</taxon>
        <taxon>Endopterygota</taxon>
        <taxon>Diptera</taxon>
        <taxon>Nematocera</taxon>
        <taxon>Chironomoidea</taxon>
        <taxon>Chironomidae</taxon>
        <taxon>Clunio</taxon>
    </lineage>
</organism>
<name>A0A1J1IRD1_9DIPT</name>
<dbReference type="AlphaFoldDB" id="A0A1J1IRD1"/>
<gene>
    <name evidence="1" type="ORF">CLUMA_CG015943</name>
</gene>
<accession>A0A1J1IRD1</accession>
<reference evidence="1 2" key="1">
    <citation type="submission" date="2015-04" db="EMBL/GenBank/DDBJ databases">
        <authorList>
            <person name="Syromyatnikov M.Y."/>
            <person name="Popov V.N."/>
        </authorList>
    </citation>
    <scope>NUCLEOTIDE SEQUENCE [LARGE SCALE GENOMIC DNA]</scope>
</reference>
<dbReference type="Proteomes" id="UP000183832">
    <property type="component" value="Unassembled WGS sequence"/>
</dbReference>
<keyword evidence="2" id="KW-1185">Reference proteome</keyword>
<proteinExistence type="predicted"/>
<sequence length="119" mass="13684">MPLNIDLKQHCYDSLSEHSLELTGPRQFYRFMWESACFLSSCLLLDDFLSPKALVDGSFAWGMIHITRAHPQLLKTLKVCCLLKFSEFPSQTNLFIIFGCVNDILYLSRLTDSKEIDSD</sequence>
<dbReference type="EMBL" id="CVRI01000058">
    <property type="protein sequence ID" value="CRL02787.1"/>
    <property type="molecule type" value="Genomic_DNA"/>
</dbReference>